<evidence type="ECO:0000313" key="2">
    <source>
        <dbReference type="Proteomes" id="UP000267081"/>
    </source>
</evidence>
<dbReference type="Proteomes" id="UP000267081">
    <property type="component" value="Unassembled WGS sequence"/>
</dbReference>
<proteinExistence type="predicted"/>
<protein>
    <submittedName>
        <fullName evidence="1">Uncharacterized protein</fullName>
    </submittedName>
</protein>
<dbReference type="RefSeq" id="WP_125305566.1">
    <property type="nucleotide sequence ID" value="NZ_RSEC01000002.1"/>
</dbReference>
<organism evidence="1 2">
    <name type="scientific">Amycolatopsis eburnea</name>
    <dbReference type="NCBI Taxonomy" id="2267691"/>
    <lineage>
        <taxon>Bacteria</taxon>
        <taxon>Bacillati</taxon>
        <taxon>Actinomycetota</taxon>
        <taxon>Actinomycetes</taxon>
        <taxon>Pseudonocardiales</taxon>
        <taxon>Pseudonocardiaceae</taxon>
        <taxon>Amycolatopsis</taxon>
    </lineage>
</organism>
<evidence type="ECO:0000313" key="1">
    <source>
        <dbReference type="EMBL" id="RSD26434.1"/>
    </source>
</evidence>
<keyword evidence="2" id="KW-1185">Reference proteome</keyword>
<reference evidence="1 2" key="1">
    <citation type="submission" date="2018-12" db="EMBL/GenBank/DDBJ databases">
        <title>Amycolatopsis eburnea sp. nov. actinomycete associate with arbuscular mycorrhiza fungal spore.</title>
        <authorList>
            <person name="Lumyong S."/>
            <person name="Chaiya L."/>
        </authorList>
    </citation>
    <scope>NUCLEOTIDE SEQUENCE [LARGE SCALE GENOMIC DNA]</scope>
    <source>
        <strain evidence="1 2">GLM-1</strain>
    </source>
</reference>
<sequence>MFGKSSNSNSDNTNSDTCSCCSAPATTTYAGDRMCGPHAQSRQELDERPCFRLYGSAHPR</sequence>
<name>A0A427TPV7_9PSEU</name>
<dbReference type="EMBL" id="RSEC01000002">
    <property type="protein sequence ID" value="RSD26434.1"/>
    <property type="molecule type" value="Genomic_DNA"/>
</dbReference>
<gene>
    <name evidence="1" type="ORF">EIY87_00160</name>
</gene>
<comment type="caution">
    <text evidence="1">The sequence shown here is derived from an EMBL/GenBank/DDBJ whole genome shotgun (WGS) entry which is preliminary data.</text>
</comment>
<accession>A0A427TPV7</accession>
<dbReference type="AlphaFoldDB" id="A0A427TPV7"/>